<evidence type="ECO:0000313" key="5">
    <source>
        <dbReference type="Proteomes" id="UP000276223"/>
    </source>
</evidence>
<dbReference type="OrthoDB" id="9813158at2"/>
<dbReference type="RefSeq" id="WP_123289508.1">
    <property type="nucleotide sequence ID" value="NZ_RJVA01000010.1"/>
</dbReference>
<dbReference type="Gene3D" id="3.10.129.10">
    <property type="entry name" value="Hotdog Thioesterase"/>
    <property type="match status" value="1"/>
</dbReference>
<protein>
    <submittedName>
        <fullName evidence="4">Uncharacterized protein (TIGR00369 family)</fullName>
    </submittedName>
</protein>
<proteinExistence type="inferred from homology"/>
<name>A0A3N1VPG6_9BACT</name>
<evidence type="ECO:0000256" key="2">
    <source>
        <dbReference type="ARBA" id="ARBA00022801"/>
    </source>
</evidence>
<dbReference type="Proteomes" id="UP000276223">
    <property type="component" value="Unassembled WGS sequence"/>
</dbReference>
<keyword evidence="5" id="KW-1185">Reference proteome</keyword>
<evidence type="ECO:0000259" key="3">
    <source>
        <dbReference type="Pfam" id="PF03061"/>
    </source>
</evidence>
<accession>A0A3N1VPG6</accession>
<organism evidence="4 5">
    <name type="scientific">Desulfosoma caldarium</name>
    <dbReference type="NCBI Taxonomy" id="610254"/>
    <lineage>
        <taxon>Bacteria</taxon>
        <taxon>Pseudomonadati</taxon>
        <taxon>Thermodesulfobacteriota</taxon>
        <taxon>Syntrophobacteria</taxon>
        <taxon>Syntrophobacterales</taxon>
        <taxon>Syntrophobacteraceae</taxon>
        <taxon>Desulfosoma</taxon>
    </lineage>
</organism>
<feature type="domain" description="Thioesterase" evidence="3">
    <location>
        <begin position="48"/>
        <end position="122"/>
    </location>
</feature>
<dbReference type="InterPro" id="IPR029069">
    <property type="entry name" value="HotDog_dom_sf"/>
</dbReference>
<dbReference type="CDD" id="cd03443">
    <property type="entry name" value="PaaI_thioesterase"/>
    <property type="match status" value="1"/>
</dbReference>
<dbReference type="Pfam" id="PF03061">
    <property type="entry name" value="4HBT"/>
    <property type="match status" value="1"/>
</dbReference>
<dbReference type="NCBIfam" id="TIGR00369">
    <property type="entry name" value="unchar_dom_1"/>
    <property type="match status" value="1"/>
</dbReference>
<sequence>MDGVCDHVAHRVRLVPAVQWLGLQVLEAQGGRARVQLPYQSHMCNSRGMVHGGLVSTLADFAGAMALLSLLDEKDFTPTIEMSVNYLGPGRSDLTAEAQVLKCGSRVGTAYVQIVDTEGRLTAVALASYAVSKA</sequence>
<evidence type="ECO:0000313" key="4">
    <source>
        <dbReference type="EMBL" id="ROR01817.1"/>
    </source>
</evidence>
<dbReference type="GO" id="GO:0047617">
    <property type="term" value="F:fatty acyl-CoA hydrolase activity"/>
    <property type="evidence" value="ECO:0007669"/>
    <property type="project" value="InterPro"/>
</dbReference>
<reference evidence="4 5" key="1">
    <citation type="submission" date="2018-11" db="EMBL/GenBank/DDBJ databases">
        <title>Genomic Encyclopedia of Type Strains, Phase IV (KMG-IV): sequencing the most valuable type-strain genomes for metagenomic binning, comparative biology and taxonomic classification.</title>
        <authorList>
            <person name="Goeker M."/>
        </authorList>
    </citation>
    <scope>NUCLEOTIDE SEQUENCE [LARGE SCALE GENOMIC DNA]</scope>
    <source>
        <strain evidence="4 5">DSM 22027</strain>
    </source>
</reference>
<dbReference type="EMBL" id="RJVA01000010">
    <property type="protein sequence ID" value="ROR01817.1"/>
    <property type="molecule type" value="Genomic_DNA"/>
</dbReference>
<evidence type="ECO:0000256" key="1">
    <source>
        <dbReference type="ARBA" id="ARBA00008324"/>
    </source>
</evidence>
<dbReference type="PANTHER" id="PTHR21660">
    <property type="entry name" value="THIOESTERASE SUPERFAMILY MEMBER-RELATED"/>
    <property type="match status" value="1"/>
</dbReference>
<dbReference type="AlphaFoldDB" id="A0A3N1VPG6"/>
<dbReference type="InterPro" id="IPR006683">
    <property type="entry name" value="Thioestr_dom"/>
</dbReference>
<dbReference type="InterPro" id="IPR003736">
    <property type="entry name" value="PAAI_dom"/>
</dbReference>
<dbReference type="InterPro" id="IPR039298">
    <property type="entry name" value="ACOT13"/>
</dbReference>
<keyword evidence="2" id="KW-0378">Hydrolase</keyword>
<comment type="caution">
    <text evidence="4">The sequence shown here is derived from an EMBL/GenBank/DDBJ whole genome shotgun (WGS) entry which is preliminary data.</text>
</comment>
<gene>
    <name evidence="4" type="ORF">EDC27_1006</name>
</gene>
<dbReference type="PANTHER" id="PTHR21660:SF1">
    <property type="entry name" value="ACYL-COENZYME A THIOESTERASE 13"/>
    <property type="match status" value="1"/>
</dbReference>
<comment type="similarity">
    <text evidence="1">Belongs to the thioesterase PaaI family.</text>
</comment>
<dbReference type="SUPFAM" id="SSF54637">
    <property type="entry name" value="Thioesterase/thiol ester dehydrase-isomerase"/>
    <property type="match status" value="1"/>
</dbReference>